<proteinExistence type="inferred from homology"/>
<keyword evidence="3" id="KW-0175">Coiled coil</keyword>
<evidence type="ECO:0000313" key="4">
    <source>
        <dbReference type="EMBL" id="MCW5319809.1"/>
    </source>
</evidence>
<dbReference type="Proteomes" id="UP001208935">
    <property type="component" value="Unassembled WGS sequence"/>
</dbReference>
<dbReference type="InterPro" id="IPR010131">
    <property type="entry name" value="MdtP/NodT-like"/>
</dbReference>
<dbReference type="SUPFAM" id="SSF56954">
    <property type="entry name" value="Outer membrane efflux proteins (OEP)"/>
    <property type="match status" value="1"/>
</dbReference>
<keyword evidence="2" id="KW-0472">Membrane</keyword>
<protein>
    <submittedName>
        <fullName evidence="4">Efflux transporter outer membrane subunit</fullName>
    </submittedName>
</protein>
<keyword evidence="2" id="KW-0449">Lipoprotein</keyword>
<comment type="similarity">
    <text evidence="1 2">Belongs to the outer membrane factor (OMF) (TC 1.B.17) family.</text>
</comment>
<feature type="signal peptide" evidence="2">
    <location>
        <begin position="1"/>
        <end position="33"/>
    </location>
</feature>
<keyword evidence="2" id="KW-0732">Signal</keyword>
<gene>
    <name evidence="4" type="ORF">D5039_01055</name>
</gene>
<keyword evidence="5" id="KW-1185">Reference proteome</keyword>
<comment type="subcellular location">
    <subcellularLocation>
        <location evidence="2">Cell membrane</location>
        <topology evidence="2">Lipid-anchor</topology>
    </subcellularLocation>
</comment>
<dbReference type="NCBIfam" id="TIGR01845">
    <property type="entry name" value="outer_NodT"/>
    <property type="match status" value="1"/>
</dbReference>
<feature type="chain" id="PRO_5044983306" evidence="2">
    <location>
        <begin position="34"/>
        <end position="486"/>
    </location>
</feature>
<dbReference type="Pfam" id="PF02321">
    <property type="entry name" value="OEP"/>
    <property type="match status" value="2"/>
</dbReference>
<reference evidence="5" key="1">
    <citation type="submission" date="2023-07" db="EMBL/GenBank/DDBJ databases">
        <title>Verminephrobacter genomes.</title>
        <authorList>
            <person name="Lund M.B."/>
        </authorList>
    </citation>
    <scope>NUCLEOTIDE SEQUENCE [LARGE SCALE GENOMIC DNA]</scope>
    <source>
        <strain evidence="5">AtM5-05</strain>
    </source>
</reference>
<keyword evidence="2" id="KW-1134">Transmembrane beta strand</keyword>
<keyword evidence="2" id="KW-0564">Palmitate</keyword>
<evidence type="ECO:0000313" key="5">
    <source>
        <dbReference type="Proteomes" id="UP001208935"/>
    </source>
</evidence>
<dbReference type="InterPro" id="IPR003423">
    <property type="entry name" value="OMP_efflux"/>
</dbReference>
<accession>A0ABT3KND2</accession>
<dbReference type="PANTHER" id="PTHR30203">
    <property type="entry name" value="OUTER MEMBRANE CATION EFFLUX PROTEIN"/>
    <property type="match status" value="1"/>
</dbReference>
<evidence type="ECO:0000256" key="2">
    <source>
        <dbReference type="RuleBase" id="RU362097"/>
    </source>
</evidence>
<evidence type="ECO:0000256" key="1">
    <source>
        <dbReference type="ARBA" id="ARBA00007613"/>
    </source>
</evidence>
<comment type="caution">
    <text evidence="4">The sequence shown here is derived from an EMBL/GenBank/DDBJ whole genome shotgun (WGS) entry which is preliminary data.</text>
</comment>
<feature type="coiled-coil region" evidence="3">
    <location>
        <begin position="227"/>
        <end position="254"/>
    </location>
</feature>
<keyword evidence="2" id="KW-0812">Transmembrane</keyword>
<name>A0ABT3KND2_9BURK</name>
<organism evidence="4 5">
    <name type="scientific">Verminephrobacter aporrectodeae subsp. tuberculatae</name>
    <dbReference type="NCBI Taxonomy" id="1110392"/>
    <lineage>
        <taxon>Bacteria</taxon>
        <taxon>Pseudomonadati</taxon>
        <taxon>Pseudomonadota</taxon>
        <taxon>Betaproteobacteria</taxon>
        <taxon>Burkholderiales</taxon>
        <taxon>Comamonadaceae</taxon>
        <taxon>Verminephrobacter</taxon>
    </lineage>
</organism>
<evidence type="ECO:0000256" key="3">
    <source>
        <dbReference type="SAM" id="Coils"/>
    </source>
</evidence>
<sequence length="486" mass="50808">MTPSLAPRASPAAAAQRLFLALAVALLPACSVAPPYQRPEIPLPAAFKEAGATWAPVVPADALEHGAWWEAFGDAELNRLAQQLQQSNQNIAAAVAAQAQAQAVLRQQRAALWPAVGLSGRSTRSGGAAANRSSDSAKATLELDWAPDLWGRLSSGLNQAQASAQASAADLAGARLAALGSLAAAYFQLRAADAEIDLLDATVAGYARSLHIVQNRYAAGIAAQTDVLQAQTQHANARADLAALHQQRAQLEHAVAVLTGQAPAAFALPRARWIVQLPEIPPGLPSTLLQRRPDIAAAERAVAAANAQIGVQHAAYFPSLSLNASLGGSGSGVAELLRAPGTLWSLGLTLAQALFDAGANAARQEQAQAAHGARVAVYRQTVLTAFQSVEDQLTRLHTLQEQEPLRREATAAAERSAQQMLNRYHSGQLGYTEVVTAQATALSAQRALLQLQLERQLAVVALIQALGGGWQLPWQEPPAAADARGG</sequence>
<dbReference type="EMBL" id="QZCW01000001">
    <property type="protein sequence ID" value="MCW5319809.1"/>
    <property type="molecule type" value="Genomic_DNA"/>
</dbReference>
<dbReference type="RefSeq" id="WP_265280756.1">
    <property type="nucleotide sequence ID" value="NZ_QZCW01000001.1"/>
</dbReference>
<dbReference type="Gene3D" id="1.20.1600.10">
    <property type="entry name" value="Outer membrane efflux proteins (OEP)"/>
    <property type="match status" value="1"/>
</dbReference>
<dbReference type="PANTHER" id="PTHR30203:SF33">
    <property type="entry name" value="BLR4455 PROTEIN"/>
    <property type="match status" value="1"/>
</dbReference>
<dbReference type="Gene3D" id="2.20.200.10">
    <property type="entry name" value="Outer membrane efflux proteins (OEP)"/>
    <property type="match status" value="1"/>
</dbReference>